<feature type="transmembrane region" description="Helical" evidence="1">
    <location>
        <begin position="110"/>
        <end position="130"/>
    </location>
</feature>
<name>A0A917RMH1_9ACTN</name>
<evidence type="ECO:0000313" key="2">
    <source>
        <dbReference type="EMBL" id="GGL15725.1"/>
    </source>
</evidence>
<feature type="transmembrane region" description="Helical" evidence="1">
    <location>
        <begin position="185"/>
        <end position="218"/>
    </location>
</feature>
<dbReference type="RefSeq" id="WP_203968214.1">
    <property type="nucleotide sequence ID" value="NZ_BMNT01000052.1"/>
</dbReference>
<feature type="transmembrane region" description="Helical" evidence="1">
    <location>
        <begin position="26"/>
        <end position="52"/>
    </location>
</feature>
<organism evidence="2 3">
    <name type="scientific">Sphaerisporangium melleum</name>
    <dbReference type="NCBI Taxonomy" id="321316"/>
    <lineage>
        <taxon>Bacteria</taxon>
        <taxon>Bacillati</taxon>
        <taxon>Actinomycetota</taxon>
        <taxon>Actinomycetes</taxon>
        <taxon>Streptosporangiales</taxon>
        <taxon>Streptosporangiaceae</taxon>
        <taxon>Sphaerisporangium</taxon>
    </lineage>
</organism>
<evidence type="ECO:0000313" key="3">
    <source>
        <dbReference type="Proteomes" id="UP000645217"/>
    </source>
</evidence>
<keyword evidence="1" id="KW-1133">Transmembrane helix</keyword>
<feature type="transmembrane region" description="Helical" evidence="1">
    <location>
        <begin position="58"/>
        <end position="80"/>
    </location>
</feature>
<accession>A0A917RMH1</accession>
<keyword evidence="1" id="KW-0472">Membrane</keyword>
<dbReference type="AlphaFoldDB" id="A0A917RMH1"/>
<keyword evidence="1" id="KW-0812">Transmembrane</keyword>
<dbReference type="EMBL" id="BMNT01000052">
    <property type="protein sequence ID" value="GGL15725.1"/>
    <property type="molecule type" value="Genomic_DNA"/>
</dbReference>
<reference evidence="2" key="1">
    <citation type="journal article" date="2014" name="Int. J. Syst. Evol. Microbiol.">
        <title>Complete genome sequence of Corynebacterium casei LMG S-19264T (=DSM 44701T), isolated from a smear-ripened cheese.</title>
        <authorList>
            <consortium name="US DOE Joint Genome Institute (JGI-PGF)"/>
            <person name="Walter F."/>
            <person name="Albersmeier A."/>
            <person name="Kalinowski J."/>
            <person name="Ruckert C."/>
        </authorList>
    </citation>
    <scope>NUCLEOTIDE SEQUENCE</scope>
    <source>
        <strain evidence="2">JCM 13064</strain>
    </source>
</reference>
<comment type="caution">
    <text evidence="2">The sequence shown here is derived from an EMBL/GenBank/DDBJ whole genome shotgun (WGS) entry which is preliminary data.</text>
</comment>
<keyword evidence="3" id="KW-1185">Reference proteome</keyword>
<feature type="transmembrane region" description="Helical" evidence="1">
    <location>
        <begin position="136"/>
        <end position="164"/>
    </location>
</feature>
<evidence type="ECO:0008006" key="4">
    <source>
        <dbReference type="Google" id="ProtNLM"/>
    </source>
</evidence>
<sequence length="234" mass="24488">MTDPTGMTGTAAAPRFGRGPLSRASAFVYTLLVVELLLLAATLPGLAGLVLLDRHAASAPLAVACLLPVGPALAAALYALHHRSLDLTELHPAAAFWRGYRTGLRGVVKLWVPYLGWMAVLAANLANFAVAGVPDWWAVLSVLIGVAATLWVANALVITSLFTFRARDVARLAAYFLTRSPRAALGNAGLLVVAAGVTLVASEAALAVLASAFASWVLLNSRPLIAEVRRDFTA</sequence>
<gene>
    <name evidence="2" type="ORF">GCM10007964_67150</name>
</gene>
<proteinExistence type="predicted"/>
<reference evidence="2" key="2">
    <citation type="submission" date="2020-09" db="EMBL/GenBank/DDBJ databases">
        <authorList>
            <person name="Sun Q."/>
            <person name="Ohkuma M."/>
        </authorList>
    </citation>
    <scope>NUCLEOTIDE SEQUENCE</scope>
    <source>
        <strain evidence="2">JCM 13064</strain>
    </source>
</reference>
<protein>
    <recommendedName>
        <fullName evidence="4">DUF624 domain-containing protein</fullName>
    </recommendedName>
</protein>
<dbReference type="Proteomes" id="UP000645217">
    <property type="component" value="Unassembled WGS sequence"/>
</dbReference>
<evidence type="ECO:0000256" key="1">
    <source>
        <dbReference type="SAM" id="Phobius"/>
    </source>
</evidence>